<feature type="domain" description="COMM" evidence="2">
    <location>
        <begin position="123"/>
        <end position="179"/>
    </location>
</feature>
<proteinExistence type="predicted"/>
<feature type="signal peptide" evidence="1">
    <location>
        <begin position="1"/>
        <end position="21"/>
    </location>
</feature>
<organism evidence="3 4">
    <name type="scientific">Tetraparma gracilis</name>
    <dbReference type="NCBI Taxonomy" id="2962635"/>
    <lineage>
        <taxon>Eukaryota</taxon>
        <taxon>Sar</taxon>
        <taxon>Stramenopiles</taxon>
        <taxon>Ochrophyta</taxon>
        <taxon>Bolidophyceae</taxon>
        <taxon>Parmales</taxon>
        <taxon>Triparmaceae</taxon>
        <taxon>Tetraparma</taxon>
    </lineage>
</organism>
<evidence type="ECO:0000256" key="1">
    <source>
        <dbReference type="SAM" id="SignalP"/>
    </source>
</evidence>
<dbReference type="EMBL" id="BRYB01000890">
    <property type="protein sequence ID" value="GMI39761.1"/>
    <property type="molecule type" value="Genomic_DNA"/>
</dbReference>
<accession>A0ABQ6N4M9</accession>
<dbReference type="Proteomes" id="UP001165060">
    <property type="component" value="Unassembled WGS sequence"/>
</dbReference>
<keyword evidence="4" id="KW-1185">Reference proteome</keyword>
<keyword evidence="1" id="KW-0732">Signal</keyword>
<protein>
    <recommendedName>
        <fullName evidence="2">COMM domain-containing protein</fullName>
    </recommendedName>
</protein>
<evidence type="ECO:0000313" key="3">
    <source>
        <dbReference type="EMBL" id="GMI39761.1"/>
    </source>
</evidence>
<dbReference type="InterPro" id="IPR017920">
    <property type="entry name" value="COMM"/>
</dbReference>
<reference evidence="3 4" key="1">
    <citation type="journal article" date="2023" name="Commun. Biol.">
        <title>Genome analysis of Parmales, the sister group of diatoms, reveals the evolutionary specialization of diatoms from phago-mixotrophs to photoautotrophs.</title>
        <authorList>
            <person name="Ban H."/>
            <person name="Sato S."/>
            <person name="Yoshikawa S."/>
            <person name="Yamada K."/>
            <person name="Nakamura Y."/>
            <person name="Ichinomiya M."/>
            <person name="Sato N."/>
            <person name="Blanc-Mathieu R."/>
            <person name="Endo H."/>
            <person name="Kuwata A."/>
            <person name="Ogata H."/>
        </authorList>
    </citation>
    <scope>NUCLEOTIDE SEQUENCE [LARGE SCALE GENOMIC DNA]</scope>
</reference>
<feature type="chain" id="PRO_5046614427" description="COMM domain-containing protein" evidence="1">
    <location>
        <begin position="22"/>
        <end position="188"/>
    </location>
</feature>
<gene>
    <name evidence="3" type="ORF">TeGR_g653</name>
</gene>
<name>A0ABQ6N4M9_9STRA</name>
<evidence type="ECO:0000259" key="2">
    <source>
        <dbReference type="Pfam" id="PF07258"/>
    </source>
</evidence>
<dbReference type="Pfam" id="PF07258">
    <property type="entry name" value="COMM_domain"/>
    <property type="match status" value="1"/>
</dbReference>
<evidence type="ECO:0000313" key="4">
    <source>
        <dbReference type="Proteomes" id="UP001165060"/>
    </source>
</evidence>
<comment type="caution">
    <text evidence="3">The sequence shown here is derived from an EMBL/GenBank/DDBJ whole genome shotgun (WGS) entry which is preliminary data.</text>
</comment>
<sequence length="188" mass="19909">MTNSLALLSLLASAPNKSALATLLNRVYLQTPLLSPSPFPPPTVSTVMDAFSLTADQSEDLYAALLSFLKQTLHQHTPSGNTAGFVTTLLSGEVDERVVTLLSTIVPTLCDNWRKASLASKPSPPKLSSVDWQVSMPLGNDSASVTMQLGVESAAAEDKVVFEMSTQGVDTFIAGLSKIKAQLSKVAM</sequence>